<name>A0A7C3ZFD9_ARCFL</name>
<dbReference type="EMBL" id="DTLB01000037">
    <property type="protein sequence ID" value="HFW32498.1"/>
    <property type="molecule type" value="Genomic_DNA"/>
</dbReference>
<protein>
    <recommendedName>
        <fullName evidence="3">PD-(D/E)XK endonuclease-like domain-containing protein</fullName>
    </recommendedName>
</protein>
<dbReference type="InterPro" id="IPR011604">
    <property type="entry name" value="PDDEXK-like_dom_sf"/>
</dbReference>
<evidence type="ECO:0008006" key="3">
    <source>
        <dbReference type="Google" id="ProtNLM"/>
    </source>
</evidence>
<evidence type="ECO:0000313" key="1">
    <source>
        <dbReference type="EMBL" id="HFW32498.1"/>
    </source>
</evidence>
<accession>A0A7C3ZFD9</accession>
<dbReference type="GO" id="GO:0036297">
    <property type="term" value="P:interstrand cross-link repair"/>
    <property type="evidence" value="ECO:0007669"/>
    <property type="project" value="TreeGrafter"/>
</dbReference>
<dbReference type="PANTHER" id="PTHR14464">
    <property type="entry name" value="EXONUCLEASE V"/>
    <property type="match status" value="1"/>
</dbReference>
<dbReference type="GO" id="GO:0045145">
    <property type="term" value="F:single-stranded DNA 5'-3' DNA exonuclease activity"/>
    <property type="evidence" value="ECO:0007669"/>
    <property type="project" value="InterPro"/>
</dbReference>
<dbReference type="InterPro" id="IPR019190">
    <property type="entry name" value="EXOV"/>
</dbReference>
<evidence type="ECO:0000313" key="2">
    <source>
        <dbReference type="EMBL" id="HGF87890.1"/>
    </source>
</evidence>
<proteinExistence type="predicted"/>
<comment type="caution">
    <text evidence="2">The sequence shown here is derived from an EMBL/GenBank/DDBJ whole genome shotgun (WGS) entry which is preliminary data.</text>
</comment>
<organism evidence="2">
    <name type="scientific">Archaeoglobus fulgidus</name>
    <dbReference type="NCBI Taxonomy" id="2234"/>
    <lineage>
        <taxon>Archaea</taxon>
        <taxon>Methanobacteriati</taxon>
        <taxon>Methanobacteriota</taxon>
        <taxon>Archaeoglobi</taxon>
        <taxon>Archaeoglobales</taxon>
        <taxon>Archaeoglobaceae</taxon>
        <taxon>Archaeoglobus</taxon>
    </lineage>
</organism>
<dbReference type="EMBL" id="DSQD01000182">
    <property type="protein sequence ID" value="HGF87890.1"/>
    <property type="molecule type" value="Genomic_DNA"/>
</dbReference>
<reference evidence="2" key="1">
    <citation type="journal article" date="2020" name="mSystems">
        <title>Genome- and Community-Level Interaction Insights into Carbon Utilization and Element Cycling Functions of Hydrothermarchaeota in Hydrothermal Sediment.</title>
        <authorList>
            <person name="Zhou Z."/>
            <person name="Liu Y."/>
            <person name="Xu W."/>
            <person name="Pan J."/>
            <person name="Luo Z.H."/>
            <person name="Li M."/>
        </authorList>
    </citation>
    <scope>NUCLEOTIDE SEQUENCE [LARGE SCALE GENOMIC DNA]</scope>
    <source>
        <strain evidence="2">SpSt-38</strain>
        <strain evidence="1">SpSt-87</strain>
    </source>
</reference>
<dbReference type="PANTHER" id="PTHR14464:SF4">
    <property type="entry name" value="EXONUCLEASE V"/>
    <property type="match status" value="1"/>
</dbReference>
<sequence length="273" mass="31766">MKLSRIKRKHKRVISAGKIAEQFWCEKKVELKLLYDIEPSGALVQRGKRIHDEISGRANLPKPENFIDWLGCQIHLTNRSIDNFLTSGVGREIFLVTKIDGDGWRWYISGSIDEIREMGGMTQVVERKTRFRDEVPANDSHRIQGLLYHLMLDEARKQNVSRNVRKAYGLSEDAIISKQFSKVAGIGERSVRALLKTLDFKLSLIPDLDEDVVIVYESQKSGDRIGEVKVKARKEEIEKILQFSREYWAGEREALKTRDKWRCKFCEVRMYCF</sequence>
<dbReference type="AlphaFoldDB" id="A0A7C3ZFD9"/>
<dbReference type="Gene3D" id="3.90.320.10">
    <property type="match status" value="1"/>
</dbReference>
<dbReference type="Pfam" id="PF09810">
    <property type="entry name" value="Exo5"/>
    <property type="match status" value="1"/>
</dbReference>
<gene>
    <name evidence="2" type="ORF">ENR21_05830</name>
    <name evidence="1" type="ORF">ENW66_06050</name>
</gene>